<accession>A0A3E4VCS1</accession>
<evidence type="ECO:0000313" key="3">
    <source>
        <dbReference type="Proteomes" id="UP000260808"/>
    </source>
</evidence>
<evidence type="ECO:0000313" key="2">
    <source>
        <dbReference type="EMBL" id="RGM25142.1"/>
    </source>
</evidence>
<sequence length="253" mass="29231">MEEKETIHINLLTELTGNLISEESEWEEEWTENDAYGMPLDGTDLAWYESAIREELNRYGEDDLMQYFSGSASIQEKVKSAVVTIENQEGTLYGCTKLELNEFLNPEELKELGDYITGQYSDGWGEGFEQQDIQVEEGILNVHFWHPGMERAKMQEETKTQNETQTEKSHLNKPRPKLRLLGHDGNIFSIMSDASILLKNNDQTAEAKEMCKRVLESGDYYKALLIISEYVETELSLPPKENKRTKKKHQPER</sequence>
<gene>
    <name evidence="2" type="ORF">DXC31_02735</name>
</gene>
<organism evidence="2 3">
    <name type="scientific">Mediterraneibacter gnavus</name>
    <name type="common">Ruminococcus gnavus</name>
    <dbReference type="NCBI Taxonomy" id="33038"/>
    <lineage>
        <taxon>Bacteria</taxon>
        <taxon>Bacillati</taxon>
        <taxon>Bacillota</taxon>
        <taxon>Clostridia</taxon>
        <taxon>Lachnospirales</taxon>
        <taxon>Lachnospiraceae</taxon>
        <taxon>Mediterraneibacter</taxon>
    </lineage>
</organism>
<proteinExistence type="predicted"/>
<dbReference type="EMBL" id="QSSX01000004">
    <property type="protein sequence ID" value="RGM25142.1"/>
    <property type="molecule type" value="Genomic_DNA"/>
</dbReference>
<reference evidence="2 3" key="1">
    <citation type="submission" date="2018-08" db="EMBL/GenBank/DDBJ databases">
        <title>A genome reference for cultivated species of the human gut microbiota.</title>
        <authorList>
            <person name="Zou Y."/>
            <person name="Xue W."/>
            <person name="Luo G."/>
        </authorList>
    </citation>
    <scope>NUCLEOTIDE SEQUENCE [LARGE SCALE GENOMIC DNA]</scope>
    <source>
        <strain evidence="2 3">TF01-20-2</strain>
    </source>
</reference>
<dbReference type="Proteomes" id="UP000260808">
    <property type="component" value="Unassembled WGS sequence"/>
</dbReference>
<name>A0A3E4VCS1_MEDGN</name>
<evidence type="ECO:0000256" key="1">
    <source>
        <dbReference type="SAM" id="MobiDB-lite"/>
    </source>
</evidence>
<feature type="compositionally biased region" description="Basic and acidic residues" evidence="1">
    <location>
        <begin position="156"/>
        <end position="170"/>
    </location>
</feature>
<dbReference type="AlphaFoldDB" id="A0A3E4VCS1"/>
<protein>
    <submittedName>
        <fullName evidence="2">Uncharacterized protein</fullName>
    </submittedName>
</protein>
<feature type="region of interest" description="Disordered" evidence="1">
    <location>
        <begin position="156"/>
        <end position="176"/>
    </location>
</feature>
<comment type="caution">
    <text evidence="2">The sequence shown here is derived from an EMBL/GenBank/DDBJ whole genome shotgun (WGS) entry which is preliminary data.</text>
</comment>